<accession>A0A9D1EJ74</accession>
<dbReference type="Gene3D" id="3.40.250.10">
    <property type="entry name" value="Rhodanese-like domain"/>
    <property type="match status" value="1"/>
</dbReference>
<dbReference type="PANTHER" id="PTHR43031:SF1">
    <property type="entry name" value="PYRIDINE NUCLEOTIDE-DISULPHIDE OXIDOREDUCTASE"/>
    <property type="match status" value="1"/>
</dbReference>
<gene>
    <name evidence="2" type="ORF">IAB98_03990</name>
</gene>
<feature type="domain" description="Rhodanese" evidence="1">
    <location>
        <begin position="16"/>
        <end position="102"/>
    </location>
</feature>
<evidence type="ECO:0000313" key="2">
    <source>
        <dbReference type="EMBL" id="HIR92569.1"/>
    </source>
</evidence>
<dbReference type="InterPro" id="IPR036873">
    <property type="entry name" value="Rhodanese-like_dom_sf"/>
</dbReference>
<reference evidence="2" key="2">
    <citation type="journal article" date="2021" name="PeerJ">
        <title>Extensive microbial diversity within the chicken gut microbiome revealed by metagenomics and culture.</title>
        <authorList>
            <person name="Gilroy R."/>
            <person name="Ravi A."/>
            <person name="Getino M."/>
            <person name="Pursley I."/>
            <person name="Horton D.L."/>
            <person name="Alikhan N.F."/>
            <person name="Baker D."/>
            <person name="Gharbi K."/>
            <person name="Hall N."/>
            <person name="Watson M."/>
            <person name="Adriaenssens E.M."/>
            <person name="Foster-Nyarko E."/>
            <person name="Jarju S."/>
            <person name="Secka A."/>
            <person name="Antonio M."/>
            <person name="Oren A."/>
            <person name="Chaudhuri R.R."/>
            <person name="La Ragione R."/>
            <person name="Hildebrand F."/>
            <person name="Pallen M.J."/>
        </authorList>
    </citation>
    <scope>NUCLEOTIDE SEQUENCE</scope>
    <source>
        <strain evidence="2">ChiSxjej1B13-7041</strain>
    </source>
</reference>
<dbReference type="PANTHER" id="PTHR43031">
    <property type="entry name" value="FAD-DEPENDENT OXIDOREDUCTASE"/>
    <property type="match status" value="1"/>
</dbReference>
<reference evidence="2" key="1">
    <citation type="submission" date="2020-10" db="EMBL/GenBank/DDBJ databases">
        <authorList>
            <person name="Gilroy R."/>
        </authorList>
    </citation>
    <scope>NUCLEOTIDE SEQUENCE</scope>
    <source>
        <strain evidence="2">ChiSxjej1B13-7041</strain>
    </source>
</reference>
<dbReference type="EMBL" id="DVHU01000034">
    <property type="protein sequence ID" value="HIR92569.1"/>
    <property type="molecule type" value="Genomic_DNA"/>
</dbReference>
<dbReference type="PROSITE" id="PS50206">
    <property type="entry name" value="RHODANESE_3"/>
    <property type="match status" value="1"/>
</dbReference>
<dbReference type="Pfam" id="PF00581">
    <property type="entry name" value="Rhodanese"/>
    <property type="match status" value="1"/>
</dbReference>
<dbReference type="AlphaFoldDB" id="A0A9D1EJ74"/>
<dbReference type="InterPro" id="IPR001763">
    <property type="entry name" value="Rhodanese-like_dom"/>
</dbReference>
<organism evidence="2 3">
    <name type="scientific">Candidatus Egerieimonas intestinavium</name>
    <dbReference type="NCBI Taxonomy" id="2840777"/>
    <lineage>
        <taxon>Bacteria</taxon>
        <taxon>Bacillati</taxon>
        <taxon>Bacillota</taxon>
        <taxon>Clostridia</taxon>
        <taxon>Lachnospirales</taxon>
        <taxon>Lachnospiraceae</taxon>
        <taxon>Lachnospiraceae incertae sedis</taxon>
        <taxon>Candidatus Egerieimonas</taxon>
    </lineage>
</organism>
<evidence type="ECO:0000313" key="3">
    <source>
        <dbReference type="Proteomes" id="UP000886841"/>
    </source>
</evidence>
<name>A0A9D1EJ74_9FIRM</name>
<dbReference type="InterPro" id="IPR050229">
    <property type="entry name" value="GlpE_sulfurtransferase"/>
</dbReference>
<evidence type="ECO:0000259" key="1">
    <source>
        <dbReference type="PROSITE" id="PS50206"/>
    </source>
</evidence>
<proteinExistence type="predicted"/>
<dbReference type="SMART" id="SM00450">
    <property type="entry name" value="RHOD"/>
    <property type="match status" value="1"/>
</dbReference>
<dbReference type="SUPFAM" id="SSF52821">
    <property type="entry name" value="Rhodanese/Cell cycle control phosphatase"/>
    <property type="match status" value="1"/>
</dbReference>
<dbReference type="CDD" id="cd00158">
    <property type="entry name" value="RHOD"/>
    <property type="match status" value="1"/>
</dbReference>
<comment type="caution">
    <text evidence="2">The sequence shown here is derived from an EMBL/GenBank/DDBJ whole genome shotgun (WGS) entry which is preliminary data.</text>
</comment>
<protein>
    <submittedName>
        <fullName evidence="2">Rhodanese-like domain-containing protein</fullName>
    </submittedName>
</protein>
<dbReference type="Proteomes" id="UP000886841">
    <property type="component" value="Unassembled WGS sequence"/>
</dbReference>
<sequence>MALEMISPALLDGYVGRTDAVIIDVRSREAFERGHIRGARNIPYEEQEGYQYFPKDKELILYCDRGSTSLTKGRELSRRGFRVKSVSGGLHAYQGHNLVRSL</sequence>